<keyword evidence="6" id="KW-0472">Membrane</keyword>
<feature type="chain" id="PRO_5046359291" evidence="8">
    <location>
        <begin position="22"/>
        <end position="422"/>
    </location>
</feature>
<evidence type="ECO:0000256" key="6">
    <source>
        <dbReference type="ARBA" id="ARBA00023136"/>
    </source>
</evidence>
<sequence length="422" mass="46732">MMKNSFLMTLVLLVAFGGAYAQEVSLEDLLQKAKTHSPQSETLPLIQQAADAQLKMLNGNYLPQAGINGQATWQSEVTSINISLPGVSILPPPKDQYKITLDLNQSLYDGGMVAKQKELTKAQQLSEEKKVLTDLQQIDEQVSNLYFGILLSIKQKANAKLMLSEINDKIEKAQAGLANGVAIRANVLNLQAKKLELEQQIVDIANRKLSAVQALTLLTGQPIDVSGNFAEPSLMTLALEENKRLELDFLDAQANTLKASEDVIRAKTMPKLGLFATTGYGRPALNFLARDFKPYFIGGAQLKIPLSQLYNNSSSQEIQQLKINQLKIDKQKENFLLISDIRKSNQVNEIDRLKAQIESDKELIGIREQIRKVADAQLENGIITASDYLTELNKEDTAKQALALHEVQLIQAKQTLKLILGQ</sequence>
<evidence type="ECO:0000313" key="9">
    <source>
        <dbReference type="EMBL" id="MFC3811896.1"/>
    </source>
</evidence>
<dbReference type="PANTHER" id="PTHR30026">
    <property type="entry name" value="OUTER MEMBRANE PROTEIN TOLC"/>
    <property type="match status" value="1"/>
</dbReference>
<keyword evidence="3" id="KW-0813">Transport</keyword>
<reference evidence="10" key="1">
    <citation type="journal article" date="2019" name="Int. J. Syst. Evol. Microbiol.">
        <title>The Global Catalogue of Microorganisms (GCM) 10K type strain sequencing project: providing services to taxonomists for standard genome sequencing and annotation.</title>
        <authorList>
            <consortium name="The Broad Institute Genomics Platform"/>
            <consortium name="The Broad Institute Genome Sequencing Center for Infectious Disease"/>
            <person name="Wu L."/>
            <person name="Ma J."/>
        </authorList>
    </citation>
    <scope>NUCLEOTIDE SEQUENCE [LARGE SCALE GENOMIC DNA]</scope>
    <source>
        <strain evidence="10">CECT 7956</strain>
    </source>
</reference>
<keyword evidence="8" id="KW-0732">Signal</keyword>
<gene>
    <name evidence="9" type="ORF">ACFOOI_14630</name>
</gene>
<comment type="caution">
    <text evidence="9">The sequence shown here is derived from an EMBL/GenBank/DDBJ whole genome shotgun (WGS) entry which is preliminary data.</text>
</comment>
<protein>
    <submittedName>
        <fullName evidence="9">TolC family protein</fullName>
    </submittedName>
</protein>
<dbReference type="EMBL" id="JBHRYQ010000001">
    <property type="protein sequence ID" value="MFC3811896.1"/>
    <property type="molecule type" value="Genomic_DNA"/>
</dbReference>
<evidence type="ECO:0000256" key="4">
    <source>
        <dbReference type="ARBA" id="ARBA00022452"/>
    </source>
</evidence>
<dbReference type="InterPro" id="IPR003423">
    <property type="entry name" value="OMP_efflux"/>
</dbReference>
<keyword evidence="10" id="KW-1185">Reference proteome</keyword>
<evidence type="ECO:0000256" key="3">
    <source>
        <dbReference type="ARBA" id="ARBA00022448"/>
    </source>
</evidence>
<comment type="subcellular location">
    <subcellularLocation>
        <location evidence="1">Cell outer membrane</location>
    </subcellularLocation>
</comment>
<dbReference type="Pfam" id="PF02321">
    <property type="entry name" value="OEP"/>
    <property type="match status" value="2"/>
</dbReference>
<feature type="signal peptide" evidence="8">
    <location>
        <begin position="1"/>
        <end position="21"/>
    </location>
</feature>
<organism evidence="9 10">
    <name type="scientific">Lacihabitans lacunae</name>
    <dbReference type="NCBI Taxonomy" id="1028214"/>
    <lineage>
        <taxon>Bacteria</taxon>
        <taxon>Pseudomonadati</taxon>
        <taxon>Bacteroidota</taxon>
        <taxon>Cytophagia</taxon>
        <taxon>Cytophagales</taxon>
        <taxon>Leadbetterellaceae</taxon>
        <taxon>Lacihabitans</taxon>
    </lineage>
</organism>
<keyword evidence="4" id="KW-1134">Transmembrane beta strand</keyword>
<evidence type="ECO:0000313" key="10">
    <source>
        <dbReference type="Proteomes" id="UP001595616"/>
    </source>
</evidence>
<evidence type="ECO:0000256" key="1">
    <source>
        <dbReference type="ARBA" id="ARBA00004442"/>
    </source>
</evidence>
<comment type="similarity">
    <text evidence="2">Belongs to the outer membrane factor (OMF) (TC 1.B.17) family.</text>
</comment>
<evidence type="ECO:0000256" key="7">
    <source>
        <dbReference type="ARBA" id="ARBA00023237"/>
    </source>
</evidence>
<dbReference type="Gene3D" id="1.20.1600.10">
    <property type="entry name" value="Outer membrane efflux proteins (OEP)"/>
    <property type="match status" value="1"/>
</dbReference>
<keyword evidence="7" id="KW-0998">Cell outer membrane</keyword>
<proteinExistence type="inferred from homology"/>
<evidence type="ECO:0000256" key="2">
    <source>
        <dbReference type="ARBA" id="ARBA00007613"/>
    </source>
</evidence>
<evidence type="ECO:0000256" key="8">
    <source>
        <dbReference type="SAM" id="SignalP"/>
    </source>
</evidence>
<keyword evidence="5" id="KW-0812">Transmembrane</keyword>
<name>A0ABV7Z0Y1_9BACT</name>
<accession>A0ABV7Z0Y1</accession>
<dbReference type="RefSeq" id="WP_379838748.1">
    <property type="nucleotide sequence ID" value="NZ_JBHRYQ010000001.1"/>
</dbReference>
<dbReference type="InterPro" id="IPR051906">
    <property type="entry name" value="TolC-like"/>
</dbReference>
<evidence type="ECO:0000256" key="5">
    <source>
        <dbReference type="ARBA" id="ARBA00022692"/>
    </source>
</evidence>
<dbReference type="Proteomes" id="UP001595616">
    <property type="component" value="Unassembled WGS sequence"/>
</dbReference>
<dbReference type="SUPFAM" id="SSF56954">
    <property type="entry name" value="Outer membrane efflux proteins (OEP)"/>
    <property type="match status" value="1"/>
</dbReference>
<dbReference type="PANTHER" id="PTHR30026:SF20">
    <property type="entry name" value="OUTER MEMBRANE PROTEIN TOLC"/>
    <property type="match status" value="1"/>
</dbReference>